<dbReference type="InterPro" id="IPR029044">
    <property type="entry name" value="Nucleotide-diphossugar_trans"/>
</dbReference>
<evidence type="ECO:0000313" key="1">
    <source>
        <dbReference type="EMBL" id="NIZ60568.1"/>
    </source>
</evidence>
<dbReference type="Gene3D" id="3.90.550.10">
    <property type="entry name" value="Spore Coat Polysaccharide Biosynthesis Protein SpsA, Chain A"/>
    <property type="match status" value="1"/>
</dbReference>
<dbReference type="SUPFAM" id="SSF53448">
    <property type="entry name" value="Nucleotide-diphospho-sugar transferases"/>
    <property type="match status" value="1"/>
</dbReference>
<sequence length="359" mass="41797">MLGAGTRQVTTSPELILPQLQNQQISWRDAYRLRWRRRRALWTSFRSRHQLRAVRDLTGAIKPDDILSVVVLRNEITRLPFFLEHYRQLGVTQFLVVDNGSDDGSAEYLAEQPDVSVWNTAHSYRASRFGLDWLTWLQVRYAHGHWCLMVDVDELLVYSDDQTRNLRTLTEWLEGQGRIGFGALMLDLYPKGSLDQCAYTSGQDPREVLQWFDPSPYRVERQSPMGNLWVQGGARARIFHGDDLRRSPTLNKIPLVKWNRRYSYVNSTHSLLPRQLNYLYEGPDGQAPSGILLHTKFLPEIVSKSEIEKQRQQHFHTPVDFDDYYDRISAAPDMWHPGSVRLESCAQLEALKLMRSPDW</sequence>
<evidence type="ECO:0000313" key="2">
    <source>
        <dbReference type="Proteomes" id="UP001429564"/>
    </source>
</evidence>
<name>A0ABX0W6M9_9RHOB</name>
<keyword evidence="2" id="KW-1185">Reference proteome</keyword>
<organism evidence="1 2">
    <name type="scientific">Parasedimentitalea denitrificans</name>
    <dbReference type="NCBI Taxonomy" id="2211118"/>
    <lineage>
        <taxon>Bacteria</taxon>
        <taxon>Pseudomonadati</taxon>
        <taxon>Pseudomonadota</taxon>
        <taxon>Alphaproteobacteria</taxon>
        <taxon>Rhodobacterales</taxon>
        <taxon>Paracoccaceae</taxon>
        <taxon>Parasedimentitalea</taxon>
    </lineage>
</organism>
<dbReference type="EMBL" id="QHLQ01000004">
    <property type="protein sequence ID" value="NIZ60568.1"/>
    <property type="molecule type" value="Genomic_DNA"/>
</dbReference>
<dbReference type="Pfam" id="PF13704">
    <property type="entry name" value="Glyco_tranf_2_4"/>
    <property type="match status" value="1"/>
</dbReference>
<reference evidence="1 2" key="1">
    <citation type="submission" date="2018-05" db="EMBL/GenBank/DDBJ databases">
        <authorList>
            <person name="Zhang Y.-J."/>
        </authorList>
    </citation>
    <scope>NUCLEOTIDE SEQUENCE [LARGE SCALE GENOMIC DNA]</scope>
    <source>
        <strain evidence="1 2">CY04</strain>
    </source>
</reference>
<dbReference type="GO" id="GO:0016740">
    <property type="term" value="F:transferase activity"/>
    <property type="evidence" value="ECO:0007669"/>
    <property type="project" value="UniProtKB-KW"/>
</dbReference>
<keyword evidence="1" id="KW-0808">Transferase</keyword>
<proteinExistence type="predicted"/>
<accession>A0ABX0W6M9</accession>
<dbReference type="Proteomes" id="UP001429564">
    <property type="component" value="Unassembled WGS sequence"/>
</dbReference>
<gene>
    <name evidence="1" type="ORF">DL239_06220</name>
</gene>
<comment type="caution">
    <text evidence="1">The sequence shown here is derived from an EMBL/GenBank/DDBJ whole genome shotgun (WGS) entry which is preliminary data.</text>
</comment>
<protein>
    <submittedName>
        <fullName evidence="1">Glycosyl transferase family 2</fullName>
    </submittedName>
</protein>